<sequence>MSGRHDASLLKWLARKGAQGCVRGCGRWRSRPRACCPGEELTSRVRALRCLGGVWPCALFACGLWLTTVIRGAEFSAPAWLSVRTYWSWSWSCGSRFGQRVGCW</sequence>
<evidence type="ECO:0000313" key="2">
    <source>
        <dbReference type="Proteomes" id="UP000308197"/>
    </source>
</evidence>
<dbReference type="InParanoid" id="A0A5C3PU91"/>
<reference evidence="1 2" key="1">
    <citation type="journal article" date="2019" name="Nat. Ecol. Evol.">
        <title>Megaphylogeny resolves global patterns of mushroom evolution.</title>
        <authorList>
            <person name="Varga T."/>
            <person name="Krizsan K."/>
            <person name="Foldi C."/>
            <person name="Dima B."/>
            <person name="Sanchez-Garcia M."/>
            <person name="Sanchez-Ramirez S."/>
            <person name="Szollosi G.J."/>
            <person name="Szarkandi J.G."/>
            <person name="Papp V."/>
            <person name="Albert L."/>
            <person name="Andreopoulos W."/>
            <person name="Angelini C."/>
            <person name="Antonin V."/>
            <person name="Barry K.W."/>
            <person name="Bougher N.L."/>
            <person name="Buchanan P."/>
            <person name="Buyck B."/>
            <person name="Bense V."/>
            <person name="Catcheside P."/>
            <person name="Chovatia M."/>
            <person name="Cooper J."/>
            <person name="Damon W."/>
            <person name="Desjardin D."/>
            <person name="Finy P."/>
            <person name="Geml J."/>
            <person name="Haridas S."/>
            <person name="Hughes K."/>
            <person name="Justo A."/>
            <person name="Karasinski D."/>
            <person name="Kautmanova I."/>
            <person name="Kiss B."/>
            <person name="Kocsube S."/>
            <person name="Kotiranta H."/>
            <person name="LaButti K.M."/>
            <person name="Lechner B.E."/>
            <person name="Liimatainen K."/>
            <person name="Lipzen A."/>
            <person name="Lukacs Z."/>
            <person name="Mihaltcheva S."/>
            <person name="Morgado L.N."/>
            <person name="Niskanen T."/>
            <person name="Noordeloos M.E."/>
            <person name="Ohm R.A."/>
            <person name="Ortiz-Santana B."/>
            <person name="Ovrebo C."/>
            <person name="Racz N."/>
            <person name="Riley R."/>
            <person name="Savchenko A."/>
            <person name="Shiryaev A."/>
            <person name="Soop K."/>
            <person name="Spirin V."/>
            <person name="Szebenyi C."/>
            <person name="Tomsovsky M."/>
            <person name="Tulloss R.E."/>
            <person name="Uehling J."/>
            <person name="Grigoriev I.V."/>
            <person name="Vagvolgyi C."/>
            <person name="Papp T."/>
            <person name="Martin F.M."/>
            <person name="Miettinen O."/>
            <person name="Hibbett D.S."/>
            <person name="Nagy L.G."/>
        </authorList>
    </citation>
    <scope>NUCLEOTIDE SEQUENCE [LARGE SCALE GENOMIC DNA]</scope>
    <source>
        <strain evidence="1 2">HHB13444</strain>
    </source>
</reference>
<dbReference type="EMBL" id="ML210987">
    <property type="protein sequence ID" value="TFK93112.1"/>
    <property type="molecule type" value="Genomic_DNA"/>
</dbReference>
<protein>
    <submittedName>
        <fullName evidence="1">Uncharacterized protein</fullName>
    </submittedName>
</protein>
<gene>
    <name evidence="1" type="ORF">K466DRAFT_161573</name>
</gene>
<dbReference type="Proteomes" id="UP000308197">
    <property type="component" value="Unassembled WGS sequence"/>
</dbReference>
<dbReference type="AlphaFoldDB" id="A0A5C3PU91"/>
<name>A0A5C3PU91_9APHY</name>
<keyword evidence="2" id="KW-1185">Reference proteome</keyword>
<accession>A0A5C3PU91</accession>
<proteinExistence type="predicted"/>
<evidence type="ECO:0000313" key="1">
    <source>
        <dbReference type="EMBL" id="TFK93112.1"/>
    </source>
</evidence>
<organism evidence="1 2">
    <name type="scientific">Polyporus arcularius HHB13444</name>
    <dbReference type="NCBI Taxonomy" id="1314778"/>
    <lineage>
        <taxon>Eukaryota</taxon>
        <taxon>Fungi</taxon>
        <taxon>Dikarya</taxon>
        <taxon>Basidiomycota</taxon>
        <taxon>Agaricomycotina</taxon>
        <taxon>Agaricomycetes</taxon>
        <taxon>Polyporales</taxon>
        <taxon>Polyporaceae</taxon>
        <taxon>Polyporus</taxon>
    </lineage>
</organism>